<dbReference type="Proteomes" id="UP000663870">
    <property type="component" value="Unassembled WGS sequence"/>
</dbReference>
<evidence type="ECO:0000313" key="3">
    <source>
        <dbReference type="EMBL" id="CAF1252576.1"/>
    </source>
</evidence>
<keyword evidence="4" id="KW-1185">Reference proteome</keyword>
<dbReference type="EMBL" id="CAJNOH010000539">
    <property type="protein sequence ID" value="CAF1069710.1"/>
    <property type="molecule type" value="Genomic_DNA"/>
</dbReference>
<reference evidence="3" key="1">
    <citation type="submission" date="2021-02" db="EMBL/GenBank/DDBJ databases">
        <authorList>
            <person name="Nowell W R."/>
        </authorList>
    </citation>
    <scope>NUCLEOTIDE SEQUENCE</scope>
</reference>
<accession>A0A815A6S1</accession>
<dbReference type="Proteomes" id="UP000663854">
    <property type="component" value="Unassembled WGS sequence"/>
</dbReference>
<evidence type="ECO:0000256" key="1">
    <source>
        <dbReference type="SAM" id="SignalP"/>
    </source>
</evidence>
<dbReference type="EMBL" id="CAJNOL010000967">
    <property type="protein sequence ID" value="CAF1252576.1"/>
    <property type="molecule type" value="Genomic_DNA"/>
</dbReference>
<protein>
    <submittedName>
        <fullName evidence="3">Uncharacterized protein</fullName>
    </submittedName>
</protein>
<gene>
    <name evidence="3" type="ORF">JXQ802_LOCUS27057</name>
    <name evidence="2" type="ORF">PYM288_LOCUS18092</name>
</gene>
<evidence type="ECO:0000313" key="2">
    <source>
        <dbReference type="EMBL" id="CAF1069710.1"/>
    </source>
</evidence>
<feature type="chain" id="PRO_5036226804" evidence="1">
    <location>
        <begin position="20"/>
        <end position="387"/>
    </location>
</feature>
<keyword evidence="1" id="KW-0732">Signal</keyword>
<organism evidence="3 4">
    <name type="scientific">Rotaria sordida</name>
    <dbReference type="NCBI Taxonomy" id="392033"/>
    <lineage>
        <taxon>Eukaryota</taxon>
        <taxon>Metazoa</taxon>
        <taxon>Spiralia</taxon>
        <taxon>Gnathifera</taxon>
        <taxon>Rotifera</taxon>
        <taxon>Eurotatoria</taxon>
        <taxon>Bdelloidea</taxon>
        <taxon>Philodinida</taxon>
        <taxon>Philodinidae</taxon>
        <taxon>Rotaria</taxon>
    </lineage>
</organism>
<name>A0A815A6S1_9BILA</name>
<proteinExistence type="predicted"/>
<dbReference type="Gene3D" id="3.20.20.80">
    <property type="entry name" value="Glycosidases"/>
    <property type="match status" value="1"/>
</dbReference>
<dbReference type="AlphaFoldDB" id="A0A815A6S1"/>
<feature type="signal peptide" evidence="1">
    <location>
        <begin position="1"/>
        <end position="19"/>
    </location>
</feature>
<evidence type="ECO:0000313" key="4">
    <source>
        <dbReference type="Proteomes" id="UP000663870"/>
    </source>
</evidence>
<sequence>MLSSIIFFYIIFFISVSISTKININNRPSVGVIRWDAWNLFNSQYDPISFYLHRALSPEKFHYRIPFYATVLSSTNISFNGDLQNVMDQEILYAKHAGIDYWAFDTYCQFGINCTTNNTYCIQYYKQTSNQYCPQNPSYGLNLYLSSVYKSLINFTLILLGSSPCDITFQQHYIDLMKLPQFQTVLGGRPLVYLFQFDNAEADICGCGWSGSGQIFNKFRQMAISQGLQNPYMVLMDFNVATVQSHASMLGFDAISTYALPGGTLDGTPFVELFHSAQQWWQSAHDIGAKMVPIAPTGWDPRPRAENPVPWVIEGPEHYIQPTVDELQELIRSGINFTCNYNQTVEAQTIIIYAWNECSETSGSLIPSMGNGTLYIDALSKILPMYC</sequence>
<comment type="caution">
    <text evidence="3">The sequence shown here is derived from an EMBL/GenBank/DDBJ whole genome shotgun (WGS) entry which is preliminary data.</text>
</comment>